<sequence length="63" mass="6935">LETLKCAPVKVSGLNPPGVTSCVEPFHTEQSSGFKMAPRWWTGLANECPGYPRGMLKEYPRAL</sequence>
<name>A0A2K3K7K0_TRIPR</name>
<evidence type="ECO:0000313" key="1">
    <source>
        <dbReference type="EMBL" id="PNX62270.1"/>
    </source>
</evidence>
<dbReference type="EMBL" id="ASHM01146642">
    <property type="protein sequence ID" value="PNX62270.1"/>
    <property type="molecule type" value="Genomic_DNA"/>
</dbReference>
<dbReference type="Proteomes" id="UP000236291">
    <property type="component" value="Unassembled WGS sequence"/>
</dbReference>
<comment type="caution">
    <text evidence="1">The sequence shown here is derived from an EMBL/GenBank/DDBJ whole genome shotgun (WGS) entry which is preliminary data.</text>
</comment>
<protein>
    <submittedName>
        <fullName evidence="1">Uncharacterized protein</fullName>
    </submittedName>
</protein>
<feature type="non-terminal residue" evidence="1">
    <location>
        <position position="63"/>
    </location>
</feature>
<dbReference type="AlphaFoldDB" id="A0A2K3K7K0"/>
<reference evidence="1 2" key="1">
    <citation type="journal article" date="2014" name="Am. J. Bot.">
        <title>Genome assembly and annotation for red clover (Trifolium pratense; Fabaceae).</title>
        <authorList>
            <person name="Istvanek J."/>
            <person name="Jaros M."/>
            <person name="Krenek A."/>
            <person name="Repkova J."/>
        </authorList>
    </citation>
    <scope>NUCLEOTIDE SEQUENCE [LARGE SCALE GENOMIC DNA]</scope>
    <source>
        <strain evidence="2">cv. Tatra</strain>
        <tissue evidence="1">Young leaves</tissue>
    </source>
</reference>
<reference evidence="1 2" key="2">
    <citation type="journal article" date="2017" name="Front. Plant Sci.">
        <title>Gene Classification and Mining of Molecular Markers Useful in Red Clover (Trifolium pratense) Breeding.</title>
        <authorList>
            <person name="Istvanek J."/>
            <person name="Dluhosova J."/>
            <person name="Dluhos P."/>
            <person name="Patkova L."/>
            <person name="Nedelnik J."/>
            <person name="Repkova J."/>
        </authorList>
    </citation>
    <scope>NUCLEOTIDE SEQUENCE [LARGE SCALE GENOMIC DNA]</scope>
    <source>
        <strain evidence="2">cv. Tatra</strain>
        <tissue evidence="1">Young leaves</tissue>
    </source>
</reference>
<proteinExistence type="predicted"/>
<organism evidence="1 2">
    <name type="scientific">Trifolium pratense</name>
    <name type="common">Red clover</name>
    <dbReference type="NCBI Taxonomy" id="57577"/>
    <lineage>
        <taxon>Eukaryota</taxon>
        <taxon>Viridiplantae</taxon>
        <taxon>Streptophyta</taxon>
        <taxon>Embryophyta</taxon>
        <taxon>Tracheophyta</taxon>
        <taxon>Spermatophyta</taxon>
        <taxon>Magnoliopsida</taxon>
        <taxon>eudicotyledons</taxon>
        <taxon>Gunneridae</taxon>
        <taxon>Pentapetalae</taxon>
        <taxon>rosids</taxon>
        <taxon>fabids</taxon>
        <taxon>Fabales</taxon>
        <taxon>Fabaceae</taxon>
        <taxon>Papilionoideae</taxon>
        <taxon>50 kb inversion clade</taxon>
        <taxon>NPAAA clade</taxon>
        <taxon>Hologalegina</taxon>
        <taxon>IRL clade</taxon>
        <taxon>Trifolieae</taxon>
        <taxon>Trifolium</taxon>
    </lineage>
</organism>
<gene>
    <name evidence="1" type="ORF">L195_g061071</name>
</gene>
<evidence type="ECO:0000313" key="2">
    <source>
        <dbReference type="Proteomes" id="UP000236291"/>
    </source>
</evidence>
<feature type="non-terminal residue" evidence="1">
    <location>
        <position position="1"/>
    </location>
</feature>
<accession>A0A2K3K7K0</accession>